<name>K0RK49_THAOC</name>
<feature type="region of interest" description="Disordered" evidence="1">
    <location>
        <begin position="324"/>
        <end position="390"/>
    </location>
</feature>
<feature type="compositionally biased region" description="Basic residues" evidence="1">
    <location>
        <begin position="357"/>
        <end position="370"/>
    </location>
</feature>
<comment type="caution">
    <text evidence="2">The sequence shown here is derived from an EMBL/GenBank/DDBJ whole genome shotgun (WGS) entry which is preliminary data.</text>
</comment>
<proteinExistence type="predicted"/>
<sequence>MGQRNRTRKTPPKNAAMPRMRSRRLKNRAVRDAPIVSVRPVRKRTSPSAISVASKRNMTPRKRKVNPRNIRPVPASAVRKRGGKRENSARTIWGVNIPTCLFWYCRRPSLRPLDATIRCASTALRNLGPLHALVLWPRLVSLCAVASSVPSPTTSLGGKDFDFRGAPSPTALCSPSCSPSVQGAPEARPTRRDALGGAPPPPPPLVRGRPRFGEPRGGGGEDGSDHADRLSHEPPRRRASEEEEEDGGVGRGRAAAAAAPSDPSLGPDSVVLITGAAGFVGSELALALRRVYRVRRLLLVDNLGIESEAGSAYVPPRRGVAGDEEGLREVRRGGAERVRDQEAASLPGVPGADGRGLLRRGRGRRGRRGAARAGQHEAVPGRPEAEHTGVLRHRRGAAARGDIPVAPGHHARPSADPCAYIFICLCPLNKDVPLSGQNQAVPRSKDSIKTGPMEAVLEEFRLMLLRGGGPSSSSPEAKADPAAASAAASLRLPHLVYASSHEVYDWLSTADAPVDRGRQAAQLAQPAALPGGPTDHHPVDAPRHEQAHGRDACGVVPLDPRDILGR</sequence>
<dbReference type="InterPro" id="IPR036291">
    <property type="entry name" value="NAD(P)-bd_dom_sf"/>
</dbReference>
<feature type="region of interest" description="Disordered" evidence="1">
    <location>
        <begin position="1"/>
        <end position="68"/>
    </location>
</feature>
<feature type="compositionally biased region" description="Basic and acidic residues" evidence="1">
    <location>
        <begin position="223"/>
        <end position="240"/>
    </location>
</feature>
<gene>
    <name evidence="2" type="ORF">THAOC_31916</name>
</gene>
<keyword evidence="3" id="KW-1185">Reference proteome</keyword>
<feature type="compositionally biased region" description="Polar residues" evidence="1">
    <location>
        <begin position="171"/>
        <end position="181"/>
    </location>
</feature>
<feature type="compositionally biased region" description="Low complexity" evidence="1">
    <location>
        <begin position="519"/>
        <end position="533"/>
    </location>
</feature>
<feature type="non-terminal residue" evidence="2">
    <location>
        <position position="566"/>
    </location>
</feature>
<feature type="compositionally biased region" description="Basic and acidic residues" evidence="1">
    <location>
        <begin position="325"/>
        <end position="342"/>
    </location>
</feature>
<reference evidence="2 3" key="1">
    <citation type="journal article" date="2012" name="Genome Biol.">
        <title>Genome and low-iron response of an oceanic diatom adapted to chronic iron limitation.</title>
        <authorList>
            <person name="Lommer M."/>
            <person name="Specht M."/>
            <person name="Roy A.S."/>
            <person name="Kraemer L."/>
            <person name="Andreson R."/>
            <person name="Gutowska M.A."/>
            <person name="Wolf J."/>
            <person name="Bergner S.V."/>
            <person name="Schilhabel M.B."/>
            <person name="Klostermeier U.C."/>
            <person name="Beiko R.G."/>
            <person name="Rosenstiel P."/>
            <person name="Hippler M."/>
            <person name="Laroche J."/>
        </authorList>
    </citation>
    <scope>NUCLEOTIDE SEQUENCE [LARGE SCALE GENOMIC DNA]</scope>
    <source>
        <strain evidence="2 3">CCMP1005</strain>
    </source>
</reference>
<feature type="compositionally biased region" description="Low complexity" evidence="1">
    <location>
        <begin position="252"/>
        <end position="267"/>
    </location>
</feature>
<evidence type="ECO:0000256" key="1">
    <source>
        <dbReference type="SAM" id="MobiDB-lite"/>
    </source>
</evidence>
<evidence type="ECO:0000313" key="3">
    <source>
        <dbReference type="Proteomes" id="UP000266841"/>
    </source>
</evidence>
<dbReference type="Proteomes" id="UP000266841">
    <property type="component" value="Unassembled WGS sequence"/>
</dbReference>
<dbReference type="AlphaFoldDB" id="K0RK49"/>
<feature type="compositionally biased region" description="Basic and acidic residues" evidence="1">
    <location>
        <begin position="534"/>
        <end position="551"/>
    </location>
</feature>
<feature type="compositionally biased region" description="Polar residues" evidence="1">
    <location>
        <begin position="46"/>
        <end position="57"/>
    </location>
</feature>
<dbReference type="SUPFAM" id="SSF51735">
    <property type="entry name" value="NAD(P)-binding Rossmann-fold domains"/>
    <property type="match status" value="1"/>
</dbReference>
<dbReference type="EMBL" id="AGNL01045008">
    <property type="protein sequence ID" value="EJK49231.1"/>
    <property type="molecule type" value="Genomic_DNA"/>
</dbReference>
<feature type="region of interest" description="Disordered" evidence="1">
    <location>
        <begin position="519"/>
        <end position="566"/>
    </location>
</feature>
<organism evidence="2 3">
    <name type="scientific">Thalassiosira oceanica</name>
    <name type="common">Marine diatom</name>
    <dbReference type="NCBI Taxonomy" id="159749"/>
    <lineage>
        <taxon>Eukaryota</taxon>
        <taxon>Sar</taxon>
        <taxon>Stramenopiles</taxon>
        <taxon>Ochrophyta</taxon>
        <taxon>Bacillariophyta</taxon>
        <taxon>Coscinodiscophyceae</taxon>
        <taxon>Thalassiosirophycidae</taxon>
        <taxon>Thalassiosirales</taxon>
        <taxon>Thalassiosiraceae</taxon>
        <taxon>Thalassiosira</taxon>
    </lineage>
</organism>
<dbReference type="Gene3D" id="3.40.50.720">
    <property type="entry name" value="NAD(P)-binding Rossmann-like Domain"/>
    <property type="match status" value="1"/>
</dbReference>
<feature type="region of interest" description="Disordered" evidence="1">
    <location>
        <begin position="171"/>
        <end position="267"/>
    </location>
</feature>
<feature type="compositionally biased region" description="Basic residues" evidence="1">
    <location>
        <begin position="1"/>
        <end position="11"/>
    </location>
</feature>
<accession>K0RK49</accession>
<protein>
    <submittedName>
        <fullName evidence="2">Uncharacterized protein</fullName>
    </submittedName>
</protein>
<evidence type="ECO:0000313" key="2">
    <source>
        <dbReference type="EMBL" id="EJK49231.1"/>
    </source>
</evidence>